<protein>
    <submittedName>
        <fullName evidence="2">Uncharacterized protein</fullName>
    </submittedName>
</protein>
<dbReference type="RefSeq" id="XP_013437351.1">
    <property type="nucleotide sequence ID" value="XM_013581897.1"/>
</dbReference>
<dbReference type="OrthoDB" id="3514773at2759"/>
<feature type="compositionally biased region" description="Basic and acidic residues" evidence="1">
    <location>
        <begin position="9"/>
        <end position="25"/>
    </location>
</feature>
<keyword evidence="3" id="KW-1185">Reference proteome</keyword>
<dbReference type="GeneID" id="25476096"/>
<name>U6N288_9EIME</name>
<reference evidence="2" key="1">
    <citation type="submission" date="2013-10" db="EMBL/GenBank/DDBJ databases">
        <title>Genomic analysis of the causative agents of coccidiosis in chickens.</title>
        <authorList>
            <person name="Reid A.J."/>
            <person name="Blake D."/>
            <person name="Billington K."/>
            <person name="Browne H."/>
            <person name="Dunn M."/>
            <person name="Hung S."/>
            <person name="Kawahara F."/>
            <person name="Miranda-Saavedra D."/>
            <person name="Mourier T."/>
            <person name="Nagra H."/>
            <person name="Otto T.D."/>
            <person name="Rawlings N."/>
            <person name="Sanchez A."/>
            <person name="Sanders M."/>
            <person name="Subramaniam C."/>
            <person name="Tay Y."/>
            <person name="Dear P."/>
            <person name="Doerig C."/>
            <person name="Gruber A."/>
            <person name="Parkinson J."/>
            <person name="Shirley M."/>
            <person name="Wan K.L."/>
            <person name="Berriman M."/>
            <person name="Tomley F."/>
            <person name="Pain A."/>
        </authorList>
    </citation>
    <scope>NUCLEOTIDE SEQUENCE [LARGE SCALE GENOMIC DNA]</scope>
    <source>
        <strain evidence="2">Houghton</strain>
    </source>
</reference>
<evidence type="ECO:0000313" key="3">
    <source>
        <dbReference type="Proteomes" id="UP000030754"/>
    </source>
</evidence>
<dbReference type="EMBL" id="HG725611">
    <property type="protein sequence ID" value="CDJ68884.1"/>
    <property type="molecule type" value="Genomic_DNA"/>
</dbReference>
<dbReference type="Proteomes" id="UP000030754">
    <property type="component" value="Unassembled WGS sequence"/>
</dbReference>
<feature type="compositionally biased region" description="Basic and acidic residues" evidence="1">
    <location>
        <begin position="37"/>
        <end position="47"/>
    </location>
</feature>
<reference evidence="2" key="2">
    <citation type="submission" date="2013-10" db="EMBL/GenBank/DDBJ databases">
        <authorList>
            <person name="Aslett M."/>
        </authorList>
    </citation>
    <scope>NUCLEOTIDE SEQUENCE [LARGE SCALE GENOMIC DNA]</scope>
    <source>
        <strain evidence="2">Houghton</strain>
    </source>
</reference>
<dbReference type="VEuPathDB" id="ToxoDB:ENH_00059560"/>
<sequence>MENNGSTSKRIEPLCRSAGETDGKSSSRRRSSTGSFSDRKSGNEYRLGRTPLPSGQPRKPRIDSAAPTEYAVRPSYMATSALGRRLTAQTNIWSGVGTYEPLASSVFHGLFPNLSPELQSLCMQCLGTTDSPELRALTDIQKAVMALVAKQSVQKSAEAKNRLTKAFEGARDINAALDCLEQFLLSRAPILIYFDIASLTPHLDHGGCIR</sequence>
<organism evidence="2 3">
    <name type="scientific">Eimeria necatrix</name>
    <dbReference type="NCBI Taxonomy" id="51315"/>
    <lineage>
        <taxon>Eukaryota</taxon>
        <taxon>Sar</taxon>
        <taxon>Alveolata</taxon>
        <taxon>Apicomplexa</taxon>
        <taxon>Conoidasida</taxon>
        <taxon>Coccidia</taxon>
        <taxon>Eucoccidiorida</taxon>
        <taxon>Eimeriorina</taxon>
        <taxon>Eimeriidae</taxon>
        <taxon>Eimeria</taxon>
    </lineage>
</organism>
<feature type="region of interest" description="Disordered" evidence="1">
    <location>
        <begin position="1"/>
        <end position="67"/>
    </location>
</feature>
<accession>U6N288</accession>
<evidence type="ECO:0000313" key="2">
    <source>
        <dbReference type="EMBL" id="CDJ68884.1"/>
    </source>
</evidence>
<proteinExistence type="predicted"/>
<dbReference type="AlphaFoldDB" id="U6N288"/>
<gene>
    <name evidence="2" type="ORF">ENH_00059560</name>
</gene>
<evidence type="ECO:0000256" key="1">
    <source>
        <dbReference type="SAM" id="MobiDB-lite"/>
    </source>
</evidence>